<dbReference type="InterPro" id="IPR036397">
    <property type="entry name" value="RNaseH_sf"/>
</dbReference>
<dbReference type="PANTHER" id="PTHR11935">
    <property type="entry name" value="BETA LACTAMASE DOMAIN"/>
    <property type="match status" value="1"/>
</dbReference>
<dbReference type="EMBL" id="JAJSOF020000011">
    <property type="protein sequence ID" value="KAJ4444014.1"/>
    <property type="molecule type" value="Genomic_DNA"/>
</dbReference>
<evidence type="ECO:0000256" key="3">
    <source>
        <dbReference type="ARBA" id="ARBA00004963"/>
    </source>
</evidence>
<evidence type="ECO:0000313" key="12">
    <source>
        <dbReference type="Proteomes" id="UP001148838"/>
    </source>
</evidence>
<dbReference type="InterPro" id="IPR032282">
    <property type="entry name" value="HAGH_C"/>
</dbReference>
<evidence type="ECO:0000256" key="8">
    <source>
        <dbReference type="ARBA" id="ARBA00022833"/>
    </source>
</evidence>
<comment type="pathway">
    <text evidence="3">Secondary metabolite metabolism; methylglyoxal degradation; (R)-lactate from methylglyoxal: step 2/2.</text>
</comment>
<keyword evidence="8" id="KW-0862">Zinc</keyword>
<dbReference type="Pfam" id="PF16123">
    <property type="entry name" value="HAGH_C"/>
    <property type="match status" value="1"/>
</dbReference>
<comment type="catalytic activity">
    <reaction evidence="1">
        <text>an S-(2-hydroxyacyl)glutathione + H2O = a 2-hydroxy carboxylate + glutathione + H(+)</text>
        <dbReference type="Rhea" id="RHEA:21864"/>
        <dbReference type="ChEBI" id="CHEBI:15377"/>
        <dbReference type="ChEBI" id="CHEBI:15378"/>
        <dbReference type="ChEBI" id="CHEBI:57925"/>
        <dbReference type="ChEBI" id="CHEBI:58896"/>
        <dbReference type="ChEBI" id="CHEBI:71261"/>
        <dbReference type="EC" id="3.1.2.6"/>
    </reaction>
</comment>
<comment type="caution">
    <text evidence="11">The sequence shown here is derived from an EMBL/GenBank/DDBJ whole genome shotgun (WGS) entry which is preliminary data.</text>
</comment>
<evidence type="ECO:0000256" key="1">
    <source>
        <dbReference type="ARBA" id="ARBA00001623"/>
    </source>
</evidence>
<comment type="similarity">
    <text evidence="4">Belongs to the metallo-beta-lactamase superfamily. Glyoxalase II family.</text>
</comment>
<evidence type="ECO:0000313" key="11">
    <source>
        <dbReference type="EMBL" id="KAJ4444014.1"/>
    </source>
</evidence>
<evidence type="ECO:0000256" key="5">
    <source>
        <dbReference type="ARBA" id="ARBA00011917"/>
    </source>
</evidence>
<dbReference type="HAMAP" id="MF_01374">
    <property type="entry name" value="Glyoxalase_2"/>
    <property type="match status" value="1"/>
</dbReference>
<comment type="cofactor">
    <cofactor evidence="2">
        <name>Zn(2+)</name>
        <dbReference type="ChEBI" id="CHEBI:29105"/>
    </cofactor>
</comment>
<keyword evidence="6" id="KW-0479">Metal-binding</keyword>
<gene>
    <name evidence="11" type="ORF">ANN_05803</name>
</gene>
<evidence type="ECO:0000259" key="10">
    <source>
        <dbReference type="SMART" id="SM00849"/>
    </source>
</evidence>
<dbReference type="SUPFAM" id="SSF56281">
    <property type="entry name" value="Metallo-hydrolase/oxidoreductase"/>
    <property type="match status" value="1"/>
</dbReference>
<feature type="domain" description="Metallo-beta-lactamase" evidence="10">
    <location>
        <begin position="246"/>
        <end position="406"/>
    </location>
</feature>
<dbReference type="Pfam" id="PF16087">
    <property type="entry name" value="DUF4817"/>
    <property type="match status" value="1"/>
</dbReference>
<keyword evidence="7" id="KW-0378">Hydrolase</keyword>
<reference evidence="11 12" key="1">
    <citation type="journal article" date="2022" name="Allergy">
        <title>Genome assembly and annotation of Periplaneta americana reveal a comprehensive cockroach allergen profile.</title>
        <authorList>
            <person name="Wang L."/>
            <person name="Xiong Q."/>
            <person name="Saelim N."/>
            <person name="Wang L."/>
            <person name="Nong W."/>
            <person name="Wan A.T."/>
            <person name="Shi M."/>
            <person name="Liu X."/>
            <person name="Cao Q."/>
            <person name="Hui J.H.L."/>
            <person name="Sookrung N."/>
            <person name="Leung T.F."/>
            <person name="Tungtrongchitr A."/>
            <person name="Tsui S.K.W."/>
        </authorList>
    </citation>
    <scope>NUCLEOTIDE SEQUENCE [LARGE SCALE GENOMIC DNA]</scope>
    <source>
        <strain evidence="11">PWHHKU_190912</strain>
    </source>
</reference>
<sequence length="490" mass="56049">MIKMATTNQQRAQYILWHAKFESVKRVHREFRREYGVRNVPKYDSIMLWYRTFVETGSVLKRTCRRSQAKPDTRSSYLLAWSPNSPDLTPPDFFVWGFVKDIVYSQKPRNIDDLRVKITQAFQQITPLMLQRTWAELHHRYELCSFPLIASTACFPNKRYKFWVKRDLNPGPLTYKPQALTKYSEDLHQQHSLGSFVRDRAYLLGFRTKPIRVSAWKAVGFRGSHSLTDVISLQNMQVHVLSALQDNYMYLIVDEATKEAAIVDPVAPETVVDAVKKNGVKLTTVLTTHHHWDHAGGNENMVKKVAGLEVCGGDERIGALTRKVSHGDELKIGQLNVRCLFTPCHTSGHICYFVESPGNDPAVFTGDTLFIAGCGRFFEGSPDQMYKALVETLGKLPDETRVFCGHEYTVANLKFAHHVEPNNIDIEEKMSWAQNRRTKMEPTVPSTIGDEKKINPFMRVHEASVQQHAGQNEAVATMGFIRREKDNFKS</sequence>
<dbReference type="NCBIfam" id="TIGR03413">
    <property type="entry name" value="GSH_gloB"/>
    <property type="match status" value="1"/>
</dbReference>
<evidence type="ECO:0000256" key="7">
    <source>
        <dbReference type="ARBA" id="ARBA00022801"/>
    </source>
</evidence>
<name>A0ABQ8TBU5_PERAM</name>
<dbReference type="Proteomes" id="UP001148838">
    <property type="component" value="Unassembled WGS sequence"/>
</dbReference>
<dbReference type="Gene3D" id="3.30.420.10">
    <property type="entry name" value="Ribonuclease H-like superfamily/Ribonuclease H"/>
    <property type="match status" value="1"/>
</dbReference>
<dbReference type="InterPro" id="IPR017782">
    <property type="entry name" value="Hydroxyacylglutathione_Hdrlase"/>
</dbReference>
<dbReference type="InterPro" id="IPR001279">
    <property type="entry name" value="Metallo-B-lactamas"/>
</dbReference>
<dbReference type="EC" id="3.1.2.6" evidence="5"/>
<dbReference type="Pfam" id="PF00753">
    <property type="entry name" value="Lactamase_B"/>
    <property type="match status" value="1"/>
</dbReference>
<dbReference type="CDD" id="cd07723">
    <property type="entry name" value="hydroxyacylglutathione_hydrolase_MBL-fold"/>
    <property type="match status" value="1"/>
</dbReference>
<evidence type="ECO:0000256" key="4">
    <source>
        <dbReference type="ARBA" id="ARBA00006759"/>
    </source>
</evidence>
<dbReference type="SMART" id="SM00849">
    <property type="entry name" value="Lactamase_B"/>
    <property type="match status" value="1"/>
</dbReference>
<protein>
    <recommendedName>
        <fullName evidence="5">hydroxyacylglutathione hydrolase</fullName>
        <ecNumber evidence="5">3.1.2.6</ecNumber>
    </recommendedName>
    <alternativeName>
        <fullName evidence="9">Glyoxalase II</fullName>
    </alternativeName>
</protein>
<evidence type="ECO:0000256" key="6">
    <source>
        <dbReference type="ARBA" id="ARBA00022723"/>
    </source>
</evidence>
<organism evidence="11 12">
    <name type="scientific">Periplaneta americana</name>
    <name type="common">American cockroach</name>
    <name type="synonym">Blatta americana</name>
    <dbReference type="NCBI Taxonomy" id="6978"/>
    <lineage>
        <taxon>Eukaryota</taxon>
        <taxon>Metazoa</taxon>
        <taxon>Ecdysozoa</taxon>
        <taxon>Arthropoda</taxon>
        <taxon>Hexapoda</taxon>
        <taxon>Insecta</taxon>
        <taxon>Pterygota</taxon>
        <taxon>Neoptera</taxon>
        <taxon>Polyneoptera</taxon>
        <taxon>Dictyoptera</taxon>
        <taxon>Blattodea</taxon>
        <taxon>Blattoidea</taxon>
        <taxon>Blattidae</taxon>
        <taxon>Blattinae</taxon>
        <taxon>Periplaneta</taxon>
    </lineage>
</organism>
<dbReference type="InterPro" id="IPR032135">
    <property type="entry name" value="DUF4817"/>
</dbReference>
<proteinExistence type="inferred from homology"/>
<evidence type="ECO:0000256" key="9">
    <source>
        <dbReference type="ARBA" id="ARBA00031044"/>
    </source>
</evidence>
<keyword evidence="12" id="KW-1185">Reference proteome</keyword>
<dbReference type="Gene3D" id="3.60.15.10">
    <property type="entry name" value="Ribonuclease Z/Hydroxyacylglutathione hydrolase-like"/>
    <property type="match status" value="1"/>
</dbReference>
<dbReference type="InterPro" id="IPR036866">
    <property type="entry name" value="RibonucZ/Hydroxyglut_hydro"/>
</dbReference>
<dbReference type="PANTHER" id="PTHR11935:SF94">
    <property type="entry name" value="TENZING NORGAY, ISOFORM C"/>
    <property type="match status" value="1"/>
</dbReference>
<dbReference type="InterPro" id="IPR035680">
    <property type="entry name" value="Clx_II_MBL"/>
</dbReference>
<evidence type="ECO:0000256" key="2">
    <source>
        <dbReference type="ARBA" id="ARBA00001947"/>
    </source>
</evidence>
<accession>A0ABQ8TBU5</accession>